<dbReference type="InterPro" id="IPR047187">
    <property type="entry name" value="SF1_C_Upf1"/>
</dbReference>
<dbReference type="SUPFAM" id="SSF52540">
    <property type="entry name" value="P-loop containing nucleoside triphosphate hydrolases"/>
    <property type="match status" value="1"/>
</dbReference>
<dbReference type="PANTHER" id="PTHR10887">
    <property type="entry name" value="DNA2/NAM7 HELICASE FAMILY"/>
    <property type="match status" value="1"/>
</dbReference>
<comment type="caution">
    <text evidence="3">The sequence shown here is derived from an EMBL/GenBank/DDBJ whole genome shotgun (WGS) entry which is preliminary data.</text>
</comment>
<dbReference type="InterPro" id="IPR041677">
    <property type="entry name" value="DNA2/NAM7_AAA_11"/>
</dbReference>
<accession>A0ABQ1H2T7</accession>
<gene>
    <name evidence="3" type="ORF">GCM10007416_31050</name>
</gene>
<dbReference type="InterPro" id="IPR041679">
    <property type="entry name" value="DNA2/NAM7-like_C"/>
</dbReference>
<evidence type="ECO:0000259" key="1">
    <source>
        <dbReference type="Pfam" id="PF13086"/>
    </source>
</evidence>
<dbReference type="PANTHER" id="PTHR10887:SF530">
    <property type="entry name" value="SUPERFAMILY I DNA HELICASES"/>
    <property type="match status" value="1"/>
</dbReference>
<dbReference type="Pfam" id="PF13087">
    <property type="entry name" value="AAA_12"/>
    <property type="match status" value="1"/>
</dbReference>
<dbReference type="Proteomes" id="UP000617979">
    <property type="component" value="Unassembled WGS sequence"/>
</dbReference>
<keyword evidence="4" id="KW-1185">Reference proteome</keyword>
<evidence type="ECO:0000313" key="3">
    <source>
        <dbReference type="EMBL" id="GGA55635.1"/>
    </source>
</evidence>
<dbReference type="CDD" id="cd18808">
    <property type="entry name" value="SF1_C_Upf1"/>
    <property type="match status" value="1"/>
</dbReference>
<evidence type="ECO:0000259" key="2">
    <source>
        <dbReference type="Pfam" id="PF13087"/>
    </source>
</evidence>
<organism evidence="3 4">
    <name type="scientific">Kroppenstedtia guangzhouensis</name>
    <dbReference type="NCBI Taxonomy" id="1274356"/>
    <lineage>
        <taxon>Bacteria</taxon>
        <taxon>Bacillati</taxon>
        <taxon>Bacillota</taxon>
        <taxon>Bacilli</taxon>
        <taxon>Bacillales</taxon>
        <taxon>Thermoactinomycetaceae</taxon>
        <taxon>Kroppenstedtia</taxon>
    </lineage>
</organism>
<dbReference type="RefSeq" id="WP_188433428.1">
    <property type="nucleotide sequence ID" value="NZ_BMEX01000019.1"/>
</dbReference>
<evidence type="ECO:0008006" key="5">
    <source>
        <dbReference type="Google" id="ProtNLM"/>
    </source>
</evidence>
<dbReference type="Gene3D" id="3.40.50.300">
    <property type="entry name" value="P-loop containing nucleotide triphosphate hydrolases"/>
    <property type="match status" value="2"/>
</dbReference>
<protein>
    <recommendedName>
        <fullName evidence="5">AAA domain-containing protein</fullName>
    </recommendedName>
</protein>
<dbReference type="InterPro" id="IPR045055">
    <property type="entry name" value="DNA2/NAM7-like"/>
</dbReference>
<evidence type="ECO:0000313" key="4">
    <source>
        <dbReference type="Proteomes" id="UP000617979"/>
    </source>
</evidence>
<sequence>MVYAKKVLNYWQQSVEDGDRLDFKEEDIKPNQCAELPLEEIKAGELSLSSFEKVEKKADWSKKGALDLLICPFPLFQKKKDGKPVHLFPLVIPASLEVDGSLYPQKDHPPFIPRKYLEPNEPSFEVVGKWVTSERFRKTHPHPKEGTWEMLWRDAEKLFKAVTGKKPDRFEVRGFHPASNPFVWFGKTTSGTHLHIAYGYQNLSRQKQLPRLFETYTGAEQGQKQTFFPDHHRFGVHHYGQMTDQYPLTESQRETLHHFFALDKGNILGVNGPPGTGKTSLLQSVVSSLWIQRALDEDEPPIILAASSNNLAVLNILDSFQKAGAAEPRTEKLRPLASRWLPGVDSYGLFCASRGKFNSYQNQYPCIKRDFNQSRHKNEWTGFHPELEKGNWQRKKEYFLNKCTHFFGEPIDNLSQARSRLHHELVHTCATIRERMTHFHERHRLQQRLKDEFHSKEVFEQALSQLSQKEEQARDNHERWSGLYSDWLDEVNQRSLWHRLFPFLQASANESFLRKKQVDESFPTYKDTDVKTVLLDKDSEAKQVHDQHQHRLHKLKSFQNHMGKIEKEWEAWTKDYRSPEKDFLHELDTYWRYQAFLLATHYWEARWLEELRSEDSPSVENDETIWKRYAKLTPCFVATMASAPNFFRRLDKPTEYLYDFIDLLIVDEAGQVTPEQAGPAFALANRALVVGDTEQLQPIPRVNATVDITNLKTCGLLSGEEEFHRYCDNGIAASRGSVMKVAQQVSQFGKPDYLGGMLLTEHFRCAEDIIQYCNALCYDRQLIPCKKNPDPGKEPYGDLPRLGSLHIEGTAENTGGSWENHLEAATIAWWIHQMEDEWTQEDQRRLKDIIAVVSPYRKQAFLIQRYLKNEYQIEDLTVNTVHSLQGAEKDIVLFSPTLGGQTDQIPLYDTTRFLLNVAVSRAKESFLVFGDMNFFGKDRGKPSGMLKSRLNQIPESWVNIPERDIESMIAKMKKRMGTDRKMTKNNFINIGGIINYAETGGTANYADHQSSIQVIAGKQKK</sequence>
<dbReference type="Pfam" id="PF13086">
    <property type="entry name" value="AAA_11"/>
    <property type="match status" value="1"/>
</dbReference>
<name>A0ABQ1H2T7_9BACL</name>
<reference evidence="4" key="1">
    <citation type="journal article" date="2019" name="Int. J. Syst. Evol. Microbiol.">
        <title>The Global Catalogue of Microorganisms (GCM) 10K type strain sequencing project: providing services to taxonomists for standard genome sequencing and annotation.</title>
        <authorList>
            <consortium name="The Broad Institute Genomics Platform"/>
            <consortium name="The Broad Institute Genome Sequencing Center for Infectious Disease"/>
            <person name="Wu L."/>
            <person name="Ma J."/>
        </authorList>
    </citation>
    <scope>NUCLEOTIDE SEQUENCE [LARGE SCALE GENOMIC DNA]</scope>
    <source>
        <strain evidence="4">CGMCC 1.12404</strain>
    </source>
</reference>
<proteinExistence type="predicted"/>
<dbReference type="EMBL" id="BMEX01000019">
    <property type="protein sequence ID" value="GGA55635.1"/>
    <property type="molecule type" value="Genomic_DNA"/>
</dbReference>
<dbReference type="InterPro" id="IPR027417">
    <property type="entry name" value="P-loop_NTPase"/>
</dbReference>
<feature type="domain" description="DNA2/NAM7 helicase-like C-terminal" evidence="2">
    <location>
        <begin position="757"/>
        <end position="932"/>
    </location>
</feature>
<feature type="domain" description="DNA2/NAM7 helicase helicase" evidence="1">
    <location>
        <begin position="248"/>
        <end position="480"/>
    </location>
</feature>